<dbReference type="EMBL" id="JAFIDN010000004">
    <property type="protein sequence ID" value="MBP3192408.1"/>
    <property type="molecule type" value="Genomic_DNA"/>
</dbReference>
<dbReference type="Pfam" id="PF02322">
    <property type="entry name" value="Cyt_bd_oxida_II"/>
    <property type="match status" value="1"/>
</dbReference>
<dbReference type="PIRSF" id="PIRSF000267">
    <property type="entry name" value="Cyt_oxidse_sub2"/>
    <property type="match status" value="1"/>
</dbReference>
<dbReference type="GO" id="GO:0019646">
    <property type="term" value="P:aerobic electron transport chain"/>
    <property type="evidence" value="ECO:0007669"/>
    <property type="project" value="TreeGrafter"/>
</dbReference>
<keyword evidence="3" id="KW-0813">Transport</keyword>
<evidence type="ECO:0000256" key="4">
    <source>
        <dbReference type="ARBA" id="ARBA00022475"/>
    </source>
</evidence>
<dbReference type="PANTHER" id="PTHR43141:SF5">
    <property type="entry name" value="CYTOCHROME BD-I UBIQUINOL OXIDASE SUBUNIT 2"/>
    <property type="match status" value="1"/>
</dbReference>
<keyword evidence="6 12" id="KW-0812">Transmembrane</keyword>
<evidence type="ECO:0000256" key="1">
    <source>
        <dbReference type="ARBA" id="ARBA00004651"/>
    </source>
</evidence>
<keyword evidence="4" id="KW-1003">Cell membrane</keyword>
<reference evidence="13" key="1">
    <citation type="submission" date="2021-02" db="EMBL/GenBank/DDBJ databases">
        <title>Natronogracilivirga saccharolytica gen. nov. sp. nov. a new anaerobic, haloalkiliphilic carbohydrate-fermenting bacterium from soda lake and proposing of Cyclonatronumiaceae fam. nov. in the phylum Balneolaeota.</title>
        <authorList>
            <person name="Zhilina T.N."/>
            <person name="Sorokin D.Y."/>
            <person name="Zavarzina D.G."/>
            <person name="Toshchakov S.V."/>
            <person name="Kublanov I.V."/>
        </authorList>
    </citation>
    <scope>NUCLEOTIDE SEQUENCE</scope>
    <source>
        <strain evidence="13">Z-1702</strain>
    </source>
</reference>
<keyword evidence="7" id="KW-0479">Metal-binding</keyword>
<evidence type="ECO:0000256" key="2">
    <source>
        <dbReference type="ARBA" id="ARBA00007543"/>
    </source>
</evidence>
<evidence type="ECO:0000256" key="3">
    <source>
        <dbReference type="ARBA" id="ARBA00022448"/>
    </source>
</evidence>
<dbReference type="GO" id="GO:0046872">
    <property type="term" value="F:metal ion binding"/>
    <property type="evidence" value="ECO:0007669"/>
    <property type="project" value="UniProtKB-KW"/>
</dbReference>
<feature type="transmembrane region" description="Helical" evidence="12">
    <location>
        <begin position="298"/>
        <end position="317"/>
    </location>
</feature>
<dbReference type="AlphaFoldDB" id="A0A8J7RLN5"/>
<dbReference type="GO" id="GO:0005886">
    <property type="term" value="C:plasma membrane"/>
    <property type="evidence" value="ECO:0007669"/>
    <property type="project" value="UniProtKB-SubCell"/>
</dbReference>
<dbReference type="InterPro" id="IPR003317">
    <property type="entry name" value="Cyt-d_oxidase_su2"/>
</dbReference>
<dbReference type="RefSeq" id="WP_210511308.1">
    <property type="nucleotide sequence ID" value="NZ_JAFIDN010000004.1"/>
</dbReference>
<evidence type="ECO:0000256" key="11">
    <source>
        <dbReference type="ARBA" id="ARBA00023136"/>
    </source>
</evidence>
<dbReference type="Proteomes" id="UP000673975">
    <property type="component" value="Unassembled WGS sequence"/>
</dbReference>
<keyword evidence="11 12" id="KW-0472">Membrane</keyword>
<dbReference type="NCBIfam" id="TIGR00203">
    <property type="entry name" value="cydB"/>
    <property type="match status" value="1"/>
</dbReference>
<keyword evidence="8" id="KW-0249">Electron transport</keyword>
<dbReference type="PANTHER" id="PTHR43141">
    <property type="entry name" value="CYTOCHROME BD2 SUBUNIT II"/>
    <property type="match status" value="1"/>
</dbReference>
<name>A0A8J7RLN5_9BACT</name>
<comment type="caution">
    <text evidence="13">The sequence shown here is derived from an EMBL/GenBank/DDBJ whole genome shotgun (WGS) entry which is preliminary data.</text>
</comment>
<feature type="transmembrane region" description="Helical" evidence="12">
    <location>
        <begin position="118"/>
        <end position="139"/>
    </location>
</feature>
<feature type="transmembrane region" description="Helical" evidence="12">
    <location>
        <begin position="159"/>
        <end position="180"/>
    </location>
</feature>
<evidence type="ECO:0000256" key="12">
    <source>
        <dbReference type="SAM" id="Phobius"/>
    </source>
</evidence>
<feature type="transmembrane region" description="Helical" evidence="12">
    <location>
        <begin position="200"/>
        <end position="218"/>
    </location>
</feature>
<evidence type="ECO:0000256" key="5">
    <source>
        <dbReference type="ARBA" id="ARBA00022617"/>
    </source>
</evidence>
<dbReference type="GO" id="GO:0016682">
    <property type="term" value="F:oxidoreductase activity, acting on diphenols and related substances as donors, oxygen as acceptor"/>
    <property type="evidence" value="ECO:0007669"/>
    <property type="project" value="TreeGrafter"/>
</dbReference>
<protein>
    <submittedName>
        <fullName evidence="13">Cytochrome d ubiquinol oxidase subunit II</fullName>
    </submittedName>
</protein>
<keyword evidence="10" id="KW-0408">Iron</keyword>
<evidence type="ECO:0000313" key="14">
    <source>
        <dbReference type="Proteomes" id="UP000673975"/>
    </source>
</evidence>
<organism evidence="13 14">
    <name type="scientific">Natronogracilivirga saccharolytica</name>
    <dbReference type="NCBI Taxonomy" id="2812953"/>
    <lineage>
        <taxon>Bacteria</taxon>
        <taxon>Pseudomonadati</taxon>
        <taxon>Balneolota</taxon>
        <taxon>Balneolia</taxon>
        <taxon>Balneolales</taxon>
        <taxon>Cyclonatronaceae</taxon>
        <taxon>Natronogracilivirga</taxon>
    </lineage>
</organism>
<evidence type="ECO:0000256" key="6">
    <source>
        <dbReference type="ARBA" id="ARBA00022692"/>
    </source>
</evidence>
<evidence type="ECO:0000313" key="13">
    <source>
        <dbReference type="EMBL" id="MBP3192408.1"/>
    </source>
</evidence>
<feature type="transmembrane region" description="Helical" evidence="12">
    <location>
        <begin position="224"/>
        <end position="246"/>
    </location>
</feature>
<keyword evidence="14" id="KW-1185">Reference proteome</keyword>
<evidence type="ECO:0000256" key="10">
    <source>
        <dbReference type="ARBA" id="ARBA00023004"/>
    </source>
</evidence>
<sequence>MDLQTFWFILIAVLFIGYFFLEGFDFGVGILMPFVSRDEVDRRICLNTIGPFWDANEVWLITAGGAMFAAFPHWYATLFSGFYLPLFLILIALIVRAVGFEFRSKLKEKWWRKTADHFVFWGSAVPAFLWGVALTNIVIGLPIGSDMNFTGTLPALLNPYALLGGLASLLMFTLHGSIFLSLRTTDELKERVEKVSRLMWLPAGLILLAFAVLGYRHTVLFEEIGLVPGTLPMIAIVSFVAVIVFMQINRYGWAFVATGSTIIFGTVVVFQGMFPIVMPSSLSEEYHLTVYNASSSDLTLTIMSVLAIIFVPIILAYQGWSYWVFRQRVTRDAIPRS</sequence>
<proteinExistence type="inferred from homology"/>
<feature type="transmembrane region" description="Helical" evidence="12">
    <location>
        <begin position="6"/>
        <end position="35"/>
    </location>
</feature>
<evidence type="ECO:0000256" key="7">
    <source>
        <dbReference type="ARBA" id="ARBA00022723"/>
    </source>
</evidence>
<feature type="transmembrane region" description="Helical" evidence="12">
    <location>
        <begin position="81"/>
        <end position="98"/>
    </location>
</feature>
<feature type="transmembrane region" description="Helical" evidence="12">
    <location>
        <begin position="253"/>
        <end position="278"/>
    </location>
</feature>
<comment type="subcellular location">
    <subcellularLocation>
        <location evidence="1">Cell membrane</location>
        <topology evidence="1">Multi-pass membrane protein</topology>
    </subcellularLocation>
</comment>
<gene>
    <name evidence="13" type="primary">cydB</name>
    <name evidence="13" type="ORF">NATSA_07020</name>
</gene>
<keyword evidence="5" id="KW-0349">Heme</keyword>
<comment type="similarity">
    <text evidence="2">Belongs to the cytochrome ubiquinol oxidase subunit 2 family.</text>
</comment>
<dbReference type="GO" id="GO:0009055">
    <property type="term" value="F:electron transfer activity"/>
    <property type="evidence" value="ECO:0007669"/>
    <property type="project" value="TreeGrafter"/>
</dbReference>
<keyword evidence="9 12" id="KW-1133">Transmembrane helix</keyword>
<evidence type="ECO:0000256" key="8">
    <source>
        <dbReference type="ARBA" id="ARBA00022982"/>
    </source>
</evidence>
<evidence type="ECO:0000256" key="9">
    <source>
        <dbReference type="ARBA" id="ARBA00022989"/>
    </source>
</evidence>
<accession>A0A8J7RLN5</accession>
<dbReference type="GO" id="GO:0070069">
    <property type="term" value="C:cytochrome complex"/>
    <property type="evidence" value="ECO:0007669"/>
    <property type="project" value="TreeGrafter"/>
</dbReference>